<sequence length="278" mass="29213">MKTAAIASAFFIAAAAAQPRGHGRRQHQHQHVERAAVVITETAWVTETEYVTEFIDSTTTYVVGEESTSTSVVATTTSTTSTTSTSTTSTSTTATSATTPKPEFFETPSPTPTPTPKETYQAPPPPKPEPTTTSIYTPPPPPPPPPAPKPTIMQAPPPLLLLSLRQLRPIGGGGSGQYSGDITYYTIGMGACGHDDSGQDNSENVVALPHDLMGTQSNGNPMCGKTITIYANGKSTTALVVDKCMGCKGGDIDVSEKVFKELFGSLDGGRLGCTWSFN</sequence>
<proteinExistence type="predicted"/>
<keyword evidence="5" id="KW-1185">Reference proteome</keyword>
<feature type="region of interest" description="Disordered" evidence="2">
    <location>
        <begin position="64"/>
        <end position="155"/>
    </location>
</feature>
<evidence type="ECO:0000256" key="3">
    <source>
        <dbReference type="SAM" id="SignalP"/>
    </source>
</evidence>
<name>A0ABR0SJM1_9HYPO</name>
<dbReference type="EMBL" id="JAVFKD010000012">
    <property type="protein sequence ID" value="KAK5992350.1"/>
    <property type="molecule type" value="Genomic_DNA"/>
</dbReference>
<evidence type="ECO:0000256" key="1">
    <source>
        <dbReference type="ARBA" id="ARBA00022729"/>
    </source>
</evidence>
<feature type="compositionally biased region" description="Low complexity" evidence="2">
    <location>
        <begin position="64"/>
        <end position="108"/>
    </location>
</feature>
<evidence type="ECO:0000313" key="5">
    <source>
        <dbReference type="Proteomes" id="UP001338125"/>
    </source>
</evidence>
<keyword evidence="1 3" id="KW-0732">Signal</keyword>
<dbReference type="Gene3D" id="2.40.40.10">
    <property type="entry name" value="RlpA-like domain"/>
    <property type="match status" value="1"/>
</dbReference>
<feature type="chain" id="PRO_5046811619" evidence="3">
    <location>
        <begin position="18"/>
        <end position="278"/>
    </location>
</feature>
<feature type="signal peptide" evidence="3">
    <location>
        <begin position="1"/>
        <end position="17"/>
    </location>
</feature>
<organism evidence="4 5">
    <name type="scientific">Cladobotryum mycophilum</name>
    <dbReference type="NCBI Taxonomy" id="491253"/>
    <lineage>
        <taxon>Eukaryota</taxon>
        <taxon>Fungi</taxon>
        <taxon>Dikarya</taxon>
        <taxon>Ascomycota</taxon>
        <taxon>Pezizomycotina</taxon>
        <taxon>Sordariomycetes</taxon>
        <taxon>Hypocreomycetidae</taxon>
        <taxon>Hypocreales</taxon>
        <taxon>Hypocreaceae</taxon>
        <taxon>Cladobotryum</taxon>
    </lineage>
</organism>
<dbReference type="PANTHER" id="PTHR31836">
    <property type="match status" value="1"/>
</dbReference>
<dbReference type="Proteomes" id="UP001338125">
    <property type="component" value="Unassembled WGS sequence"/>
</dbReference>
<gene>
    <name evidence="4" type="ORF">PT974_05754</name>
</gene>
<dbReference type="PANTHER" id="PTHR31836:SF28">
    <property type="entry name" value="SRCR DOMAIN-CONTAINING PROTEIN-RELATED"/>
    <property type="match status" value="1"/>
</dbReference>
<comment type="caution">
    <text evidence="4">The sequence shown here is derived from an EMBL/GenBank/DDBJ whole genome shotgun (WGS) entry which is preliminary data.</text>
</comment>
<dbReference type="InterPro" id="IPR036908">
    <property type="entry name" value="RlpA-like_sf"/>
</dbReference>
<dbReference type="CDD" id="cd22191">
    <property type="entry name" value="DPBB_RlpA_EXP_N-like"/>
    <property type="match status" value="1"/>
</dbReference>
<evidence type="ECO:0000256" key="2">
    <source>
        <dbReference type="SAM" id="MobiDB-lite"/>
    </source>
</evidence>
<dbReference type="InterPro" id="IPR051477">
    <property type="entry name" value="Expansin_CellWall"/>
</dbReference>
<accession>A0ABR0SJM1</accession>
<evidence type="ECO:0000313" key="4">
    <source>
        <dbReference type="EMBL" id="KAK5992350.1"/>
    </source>
</evidence>
<dbReference type="SUPFAM" id="SSF50685">
    <property type="entry name" value="Barwin-like endoglucanases"/>
    <property type="match status" value="1"/>
</dbReference>
<reference evidence="4 5" key="1">
    <citation type="submission" date="2024-01" db="EMBL/GenBank/DDBJ databases">
        <title>Complete genome of Cladobotryum mycophilum ATHUM6906.</title>
        <authorList>
            <person name="Christinaki A.C."/>
            <person name="Myridakis A.I."/>
            <person name="Kouvelis V.N."/>
        </authorList>
    </citation>
    <scope>NUCLEOTIDE SEQUENCE [LARGE SCALE GENOMIC DNA]</scope>
    <source>
        <strain evidence="4 5">ATHUM6906</strain>
    </source>
</reference>
<feature type="compositionally biased region" description="Pro residues" evidence="2">
    <location>
        <begin position="137"/>
        <end position="155"/>
    </location>
</feature>
<protein>
    <submittedName>
        <fullName evidence="4">Allergen Asp f 7-like protein</fullName>
    </submittedName>
</protein>